<evidence type="ECO:0000256" key="2">
    <source>
        <dbReference type="ARBA" id="ARBA00011738"/>
    </source>
</evidence>
<keyword evidence="5 9" id="KW-0862">Zinc</keyword>
<accession>A0A1I0DZT9</accession>
<comment type="function">
    <text evidence="1 9">Catalyzes the hydrolysis of N-formyl-L-kynurenine to L-kynurenine, the second step in the kynurenine pathway of tryptophan degradation.</text>
</comment>
<gene>
    <name evidence="9" type="primary">kynB</name>
    <name evidence="10" type="ORF">SAMN05216389_11036</name>
</gene>
<dbReference type="FunFam" id="3.50.30.50:FF:000001">
    <property type="entry name" value="Kynurenine formamidase"/>
    <property type="match status" value="1"/>
</dbReference>
<feature type="binding site" evidence="9">
    <location>
        <position position="18"/>
    </location>
    <ligand>
        <name>substrate</name>
    </ligand>
</feature>
<feature type="binding site" evidence="9">
    <location>
        <position position="54"/>
    </location>
    <ligand>
        <name>Zn(2+)</name>
        <dbReference type="ChEBI" id="CHEBI:29105"/>
        <label>2</label>
    </ligand>
</feature>
<dbReference type="EMBL" id="FOHE01000010">
    <property type="protein sequence ID" value="SET38287.1"/>
    <property type="molecule type" value="Genomic_DNA"/>
</dbReference>
<dbReference type="InterPro" id="IPR017484">
    <property type="entry name" value="Kynurenine_formamidase_bac"/>
</dbReference>
<dbReference type="OrthoDB" id="9796085at2"/>
<evidence type="ECO:0000313" key="11">
    <source>
        <dbReference type="Proteomes" id="UP000198618"/>
    </source>
</evidence>
<protein>
    <recommendedName>
        <fullName evidence="9">Kynurenine formamidase</fullName>
        <shortName evidence="9">KFA</shortName>
        <shortName evidence="9">KFase</shortName>
        <ecNumber evidence="9">3.5.1.9</ecNumber>
    </recommendedName>
    <alternativeName>
        <fullName evidence="9">Arylformamidase</fullName>
    </alternativeName>
    <alternativeName>
        <fullName evidence="9">N-formylkynurenine formamidase</fullName>
        <shortName evidence="9">FKF</shortName>
    </alternativeName>
</protein>
<comment type="pathway">
    <text evidence="8 9">Amino-acid degradation; L-tryptophan degradation via kynurenine pathway; L-kynurenine from L-tryptophan: step 2/2.</text>
</comment>
<evidence type="ECO:0000256" key="1">
    <source>
        <dbReference type="ARBA" id="ARBA00002204"/>
    </source>
</evidence>
<dbReference type="SUPFAM" id="SSF102198">
    <property type="entry name" value="Putative cyclase"/>
    <property type="match status" value="1"/>
</dbReference>
<dbReference type="EC" id="3.5.1.9" evidence="9"/>
<feature type="binding site" evidence="9">
    <location>
        <position position="159"/>
    </location>
    <ligand>
        <name>Zn(2+)</name>
        <dbReference type="ChEBI" id="CHEBI:29105"/>
        <label>2</label>
    </ligand>
</feature>
<dbReference type="InterPro" id="IPR007325">
    <property type="entry name" value="KFase/CYL"/>
</dbReference>
<evidence type="ECO:0000256" key="4">
    <source>
        <dbReference type="ARBA" id="ARBA00022801"/>
    </source>
</evidence>
<dbReference type="RefSeq" id="WP_090870076.1">
    <property type="nucleotide sequence ID" value="NZ_FOHE01000010.1"/>
</dbReference>
<dbReference type="PANTHER" id="PTHR31118:SF32">
    <property type="entry name" value="KYNURENINE FORMAMIDASE"/>
    <property type="match status" value="1"/>
</dbReference>
<organism evidence="10 11">
    <name type="scientific">Oceanobacillus limi</name>
    <dbReference type="NCBI Taxonomy" id="930131"/>
    <lineage>
        <taxon>Bacteria</taxon>
        <taxon>Bacillati</taxon>
        <taxon>Bacillota</taxon>
        <taxon>Bacilli</taxon>
        <taxon>Bacillales</taxon>
        <taxon>Bacillaceae</taxon>
        <taxon>Oceanobacillus</taxon>
    </lineage>
</organism>
<comment type="subunit">
    <text evidence="2 9">Homodimer.</text>
</comment>
<dbReference type="GO" id="GO:0008270">
    <property type="term" value="F:zinc ion binding"/>
    <property type="evidence" value="ECO:0007669"/>
    <property type="project" value="UniProtKB-UniRule"/>
</dbReference>
<dbReference type="HAMAP" id="MF_01969">
    <property type="entry name" value="KynB"/>
    <property type="match status" value="1"/>
</dbReference>
<evidence type="ECO:0000256" key="7">
    <source>
        <dbReference type="ARBA" id="ARBA00048496"/>
    </source>
</evidence>
<keyword evidence="4 9" id="KW-0378">Hydrolase</keyword>
<reference evidence="10 11" key="1">
    <citation type="submission" date="2016-10" db="EMBL/GenBank/DDBJ databases">
        <authorList>
            <person name="de Groot N.N."/>
        </authorList>
    </citation>
    <scope>NUCLEOTIDE SEQUENCE [LARGE SCALE GENOMIC DNA]</scope>
    <source>
        <strain evidence="10 11">IBRC-M 10780</strain>
    </source>
</reference>
<evidence type="ECO:0000256" key="9">
    <source>
        <dbReference type="HAMAP-Rule" id="MF_01969"/>
    </source>
</evidence>
<evidence type="ECO:0000313" key="10">
    <source>
        <dbReference type="EMBL" id="SET38287.1"/>
    </source>
</evidence>
<dbReference type="GO" id="GO:0004328">
    <property type="term" value="F:formamidase activity"/>
    <property type="evidence" value="ECO:0007669"/>
    <property type="project" value="InterPro"/>
</dbReference>
<dbReference type="GO" id="GO:0004061">
    <property type="term" value="F:arylformamidase activity"/>
    <property type="evidence" value="ECO:0007669"/>
    <property type="project" value="UniProtKB-UniRule"/>
</dbReference>
<dbReference type="UniPathway" id="UPA00333">
    <property type="reaction ID" value="UER00454"/>
</dbReference>
<sequence>MAKWIDISQPLTNDMAHFPGDTPFSYSLTYSKEENGTANIGQMTASLHNGTHIDAPFHYDSDGKTVDQLDLERYVGNAMVVDVSHVDHITPEVFQGINLADTKRVLLRTALPNNPKRFPKTMPAIDPEIAPYLQEKGVLLLGVDMPSVDAPDSKELATHHALYKHDINILENLMLDEIDAGMYELIALPLAIQGADGSPVRAVIRPLKDVNNHG</sequence>
<dbReference type="STRING" id="930131.SAMN05216389_11036"/>
<dbReference type="PANTHER" id="PTHR31118">
    <property type="entry name" value="CYCLASE-LIKE PROTEIN 2"/>
    <property type="match status" value="1"/>
</dbReference>
<feature type="binding site" evidence="9">
    <location>
        <position position="54"/>
    </location>
    <ligand>
        <name>Zn(2+)</name>
        <dbReference type="ChEBI" id="CHEBI:29105"/>
        <label>1</label>
    </ligand>
</feature>
<dbReference type="Gene3D" id="3.50.30.50">
    <property type="entry name" value="Putative cyclase"/>
    <property type="match status" value="1"/>
</dbReference>
<evidence type="ECO:0000256" key="5">
    <source>
        <dbReference type="ARBA" id="ARBA00022833"/>
    </source>
</evidence>
<feature type="binding site" evidence="9">
    <location>
        <position position="52"/>
    </location>
    <ligand>
        <name>Zn(2+)</name>
        <dbReference type="ChEBI" id="CHEBI:29105"/>
        <label>1</label>
    </ligand>
</feature>
<comment type="catalytic activity">
    <reaction evidence="7 9">
        <text>N-formyl-L-kynurenine + H2O = L-kynurenine + formate + H(+)</text>
        <dbReference type="Rhea" id="RHEA:13009"/>
        <dbReference type="ChEBI" id="CHEBI:15377"/>
        <dbReference type="ChEBI" id="CHEBI:15378"/>
        <dbReference type="ChEBI" id="CHEBI:15740"/>
        <dbReference type="ChEBI" id="CHEBI:57959"/>
        <dbReference type="ChEBI" id="CHEBI:58629"/>
        <dbReference type="EC" id="3.5.1.9"/>
    </reaction>
</comment>
<keyword evidence="11" id="KW-1185">Reference proteome</keyword>
<keyword evidence="6 9" id="KW-0823">Tryptophan catabolism</keyword>
<evidence type="ECO:0000256" key="8">
    <source>
        <dbReference type="ARBA" id="ARBA00060547"/>
    </source>
</evidence>
<feature type="active site" description="Proton donor/acceptor" evidence="9">
    <location>
        <position position="58"/>
    </location>
</feature>
<dbReference type="Proteomes" id="UP000198618">
    <property type="component" value="Unassembled WGS sequence"/>
</dbReference>
<name>A0A1I0DZT9_9BACI</name>
<feature type="binding site" evidence="9">
    <location>
        <position position="171"/>
    </location>
    <ligand>
        <name>Zn(2+)</name>
        <dbReference type="ChEBI" id="CHEBI:29105"/>
        <label>2</label>
    </ligand>
</feature>
<dbReference type="NCBIfam" id="TIGR03035">
    <property type="entry name" value="trp_arylform"/>
    <property type="match status" value="1"/>
</dbReference>
<evidence type="ECO:0000256" key="3">
    <source>
        <dbReference type="ARBA" id="ARBA00022723"/>
    </source>
</evidence>
<dbReference type="GO" id="GO:0019441">
    <property type="term" value="P:L-tryptophan catabolic process to kynurenine"/>
    <property type="evidence" value="ECO:0007669"/>
    <property type="project" value="UniProtKB-UniRule"/>
</dbReference>
<feature type="binding site" evidence="9">
    <location>
        <position position="171"/>
    </location>
    <ligand>
        <name>Zn(2+)</name>
        <dbReference type="ChEBI" id="CHEBI:29105"/>
        <label>1</label>
    </ligand>
</feature>
<evidence type="ECO:0000256" key="6">
    <source>
        <dbReference type="ARBA" id="ARBA00023079"/>
    </source>
</evidence>
<keyword evidence="3 9" id="KW-0479">Metal-binding</keyword>
<dbReference type="Pfam" id="PF04199">
    <property type="entry name" value="Cyclase"/>
    <property type="match status" value="1"/>
</dbReference>
<feature type="binding site" evidence="9">
    <location>
        <position position="48"/>
    </location>
    <ligand>
        <name>Zn(2+)</name>
        <dbReference type="ChEBI" id="CHEBI:29105"/>
        <label>1</label>
    </ligand>
</feature>
<comment type="similarity">
    <text evidence="9">Belongs to the Cyclase 1 superfamily. KynB family.</text>
</comment>
<dbReference type="InterPro" id="IPR037175">
    <property type="entry name" value="KFase_sf"/>
</dbReference>
<dbReference type="AlphaFoldDB" id="A0A1I0DZT9"/>
<proteinExistence type="inferred from homology"/>
<comment type="cofactor">
    <cofactor evidence="9">
        <name>Zn(2+)</name>
        <dbReference type="ChEBI" id="CHEBI:29105"/>
    </cofactor>
    <text evidence="9">Binds 2 zinc ions per subunit.</text>
</comment>